<evidence type="ECO:0000313" key="2">
    <source>
        <dbReference type="Proteomes" id="UP001216558"/>
    </source>
</evidence>
<accession>A0ABT5JQL4</accession>
<evidence type="ECO:0000313" key="1">
    <source>
        <dbReference type="EMBL" id="MDC8754680.1"/>
    </source>
</evidence>
<dbReference type="Proteomes" id="UP001216558">
    <property type="component" value="Unassembled WGS sequence"/>
</dbReference>
<dbReference type="RefSeq" id="WP_273677770.1">
    <property type="nucleotide sequence ID" value="NZ_JAQQXQ010000005.1"/>
</dbReference>
<protein>
    <submittedName>
        <fullName evidence="1">Uncharacterized protein</fullName>
    </submittedName>
</protein>
<sequence length="195" mass="20620">MSPTHYQQSERSCDSGPAKERIDEEVKNSRACSGCINWFFWSAAIAHTPSDLVSLIGMKGAYIDAEMGKHGYTFSHAKGAQYWWNGDKHVCVAISVSQGRVAAINSVPSVQCGHSAPAAHAPGHASGLAGIKGMNSIAAIDAMSERGFTNVDSFESGSTQYGIFFNRGSGICAQLTMAGGTALDASDIHTHPKCH</sequence>
<comment type="caution">
    <text evidence="1">The sequence shown here is derived from an EMBL/GenBank/DDBJ whole genome shotgun (WGS) entry which is preliminary data.</text>
</comment>
<reference evidence="1 2" key="1">
    <citation type="submission" date="2022-10" db="EMBL/GenBank/DDBJ databases">
        <title>Erythrobacter sp. sf7 Genome sequencing.</title>
        <authorList>
            <person name="Park S."/>
        </authorList>
    </citation>
    <scope>NUCLEOTIDE SEQUENCE [LARGE SCALE GENOMIC DNA]</scope>
    <source>
        <strain evidence="2">sf7</strain>
    </source>
</reference>
<organism evidence="1 2">
    <name type="scientific">Erythrobacter fulvus</name>
    <dbReference type="NCBI Taxonomy" id="2987523"/>
    <lineage>
        <taxon>Bacteria</taxon>
        <taxon>Pseudomonadati</taxon>
        <taxon>Pseudomonadota</taxon>
        <taxon>Alphaproteobacteria</taxon>
        <taxon>Sphingomonadales</taxon>
        <taxon>Erythrobacteraceae</taxon>
        <taxon>Erythrobacter/Porphyrobacter group</taxon>
        <taxon>Erythrobacter</taxon>
    </lineage>
</organism>
<dbReference type="EMBL" id="JAQQXQ010000005">
    <property type="protein sequence ID" value="MDC8754680.1"/>
    <property type="molecule type" value="Genomic_DNA"/>
</dbReference>
<gene>
    <name evidence="1" type="ORF">OIK40_08510</name>
</gene>
<proteinExistence type="predicted"/>
<name>A0ABT5JQL4_9SPHN</name>
<keyword evidence="2" id="KW-1185">Reference proteome</keyword>